<organism evidence="1 2">
    <name type="scientific">Gossypium arboreum</name>
    <name type="common">Tree cotton</name>
    <name type="synonym">Gossypium nanking</name>
    <dbReference type="NCBI Taxonomy" id="29729"/>
    <lineage>
        <taxon>Eukaryota</taxon>
        <taxon>Viridiplantae</taxon>
        <taxon>Streptophyta</taxon>
        <taxon>Embryophyta</taxon>
        <taxon>Tracheophyta</taxon>
        <taxon>Spermatophyta</taxon>
        <taxon>Magnoliopsida</taxon>
        <taxon>eudicotyledons</taxon>
        <taxon>Gunneridae</taxon>
        <taxon>Pentapetalae</taxon>
        <taxon>rosids</taxon>
        <taxon>malvids</taxon>
        <taxon>Malvales</taxon>
        <taxon>Malvaceae</taxon>
        <taxon>Malvoideae</taxon>
        <taxon>Gossypium</taxon>
    </lineage>
</organism>
<accession>A0ABR0MMT7</accession>
<proteinExistence type="predicted"/>
<dbReference type="EMBL" id="JARKNE010000012">
    <property type="protein sequence ID" value="KAK5775162.1"/>
    <property type="molecule type" value="Genomic_DNA"/>
</dbReference>
<protein>
    <submittedName>
        <fullName evidence="1">Uncharacterized protein</fullName>
    </submittedName>
</protein>
<comment type="caution">
    <text evidence="1">The sequence shown here is derived from an EMBL/GenBank/DDBJ whole genome shotgun (WGS) entry which is preliminary data.</text>
</comment>
<evidence type="ECO:0000313" key="1">
    <source>
        <dbReference type="EMBL" id="KAK5775162.1"/>
    </source>
</evidence>
<reference evidence="1 2" key="1">
    <citation type="submission" date="2023-03" db="EMBL/GenBank/DDBJ databases">
        <title>WGS of Gossypium arboreum.</title>
        <authorList>
            <person name="Yu D."/>
        </authorList>
    </citation>
    <scope>NUCLEOTIDE SEQUENCE [LARGE SCALE GENOMIC DNA]</scope>
    <source>
        <tissue evidence="1">Leaf</tissue>
    </source>
</reference>
<dbReference type="Proteomes" id="UP001358586">
    <property type="component" value="Chromosome 12"/>
</dbReference>
<gene>
    <name evidence="1" type="ORF">PVK06_043031</name>
</gene>
<evidence type="ECO:0000313" key="2">
    <source>
        <dbReference type="Proteomes" id="UP001358586"/>
    </source>
</evidence>
<sequence>MPKHSNKLYCDSHEVLLCETTKTNNSEVLSHMSNMMVQMIKMMQEISEALPSKKEDMSDAHNLDQENPCIIDDHGENYGEIQLVLITEYHGDELNIVETVSNPIDIVVELTVKVE</sequence>
<keyword evidence="2" id="KW-1185">Reference proteome</keyword>
<name>A0ABR0MMT7_GOSAR</name>